<gene>
    <name evidence="3" type="ORF">EHE19_011455</name>
</gene>
<dbReference type="GO" id="GO:0007165">
    <property type="term" value="P:signal transduction"/>
    <property type="evidence" value="ECO:0007669"/>
    <property type="project" value="UniProtKB-KW"/>
</dbReference>
<dbReference type="PROSITE" id="PS50885">
    <property type="entry name" value="HAMP"/>
    <property type="match status" value="1"/>
</dbReference>
<dbReference type="CDD" id="cd06225">
    <property type="entry name" value="HAMP"/>
    <property type="match status" value="1"/>
</dbReference>
<dbReference type="GO" id="GO:0016020">
    <property type="term" value="C:membrane"/>
    <property type="evidence" value="ECO:0007669"/>
    <property type="project" value="InterPro"/>
</dbReference>
<evidence type="ECO:0000313" key="3">
    <source>
        <dbReference type="EMBL" id="QNU65544.1"/>
    </source>
</evidence>
<organism evidence="3 4">
    <name type="scientific">Ruminiclostridium herbifermentans</name>
    <dbReference type="NCBI Taxonomy" id="2488810"/>
    <lineage>
        <taxon>Bacteria</taxon>
        <taxon>Bacillati</taxon>
        <taxon>Bacillota</taxon>
        <taxon>Clostridia</taxon>
        <taxon>Eubacteriales</taxon>
        <taxon>Oscillospiraceae</taxon>
        <taxon>Ruminiclostridium</taxon>
    </lineage>
</organism>
<dbReference type="Proteomes" id="UP000306409">
    <property type="component" value="Chromosome"/>
</dbReference>
<comment type="similarity">
    <text evidence="2">Belongs to the methyl-accepting chemotaxis (MCP) protein family.</text>
</comment>
<dbReference type="RefSeq" id="WP_137695812.1">
    <property type="nucleotide sequence ID" value="NZ_CP061336.1"/>
</dbReference>
<dbReference type="Pfam" id="PF00015">
    <property type="entry name" value="MCPsignal"/>
    <property type="match status" value="1"/>
</dbReference>
<dbReference type="InterPro" id="IPR003660">
    <property type="entry name" value="HAMP_dom"/>
</dbReference>
<dbReference type="Gene3D" id="6.10.340.10">
    <property type="match status" value="1"/>
</dbReference>
<dbReference type="KEGG" id="rher:EHE19_011455"/>
<dbReference type="Pfam" id="PF00672">
    <property type="entry name" value="HAMP"/>
    <property type="match status" value="1"/>
</dbReference>
<keyword evidence="1" id="KW-0807">Transducer</keyword>
<evidence type="ECO:0000313" key="4">
    <source>
        <dbReference type="Proteomes" id="UP000306409"/>
    </source>
</evidence>
<evidence type="ECO:0000256" key="1">
    <source>
        <dbReference type="ARBA" id="ARBA00023224"/>
    </source>
</evidence>
<dbReference type="SMART" id="SM00283">
    <property type="entry name" value="MA"/>
    <property type="match status" value="1"/>
</dbReference>
<dbReference type="Gene3D" id="1.10.287.950">
    <property type="entry name" value="Methyl-accepting chemotaxis protein"/>
    <property type="match status" value="1"/>
</dbReference>
<dbReference type="OrthoDB" id="9760371at2"/>
<sequence>MHIASEIESYNKANPEAKSANLDINIDGADSLVTFAKLSDNKDWYIVSVIPYNYLNSSSKNLGNRIAIIGLICVVVAFVLCIFIARSVSIPLGRFVSTMEKAKSGDLTDQVIDNGSDEITDVCNSYNEMLLNINSLISKVKDSSQHVFSSAGKITTASESTYNISGQIAQTIGEIAKGSANQASHISDSVIVMNNLSEGIATVDENVTQVITIANKINGLNATAYSTINKLNDKSILVSDTTNKVHANINELSNSMSEIQKIVKLQSSISEQTNLLALNASIEASRAGDAGRGFAVVASEVSKLAEKSKEFNMIINDIITSIENKTNDTVKEVLKSNEVVNEQINAVKDTESLFGTVFSSMGEVLSSIEKTEQSVETIMQAKSNVLELIESISAVAQQSAATTEEIYASTEEEIAAAEELAIQAKELKELSEDLNSAVTKFKV</sequence>
<dbReference type="PANTHER" id="PTHR32089:SF112">
    <property type="entry name" value="LYSOZYME-LIKE PROTEIN-RELATED"/>
    <property type="match status" value="1"/>
</dbReference>
<protein>
    <submittedName>
        <fullName evidence="3">Methyl-accepting chemotaxis protein</fullName>
    </submittedName>
</protein>
<dbReference type="EMBL" id="CP061336">
    <property type="protein sequence ID" value="QNU65544.1"/>
    <property type="molecule type" value="Genomic_DNA"/>
</dbReference>
<dbReference type="AlphaFoldDB" id="A0A4U7JK09"/>
<accession>A0A4U7JK09</accession>
<dbReference type="PANTHER" id="PTHR32089">
    <property type="entry name" value="METHYL-ACCEPTING CHEMOTAXIS PROTEIN MCPB"/>
    <property type="match status" value="1"/>
</dbReference>
<evidence type="ECO:0000256" key="2">
    <source>
        <dbReference type="ARBA" id="ARBA00029447"/>
    </source>
</evidence>
<dbReference type="SMART" id="SM00304">
    <property type="entry name" value="HAMP"/>
    <property type="match status" value="1"/>
</dbReference>
<proteinExistence type="inferred from homology"/>
<keyword evidence="4" id="KW-1185">Reference proteome</keyword>
<reference evidence="3 4" key="1">
    <citation type="submission" date="2020-09" db="EMBL/GenBank/DDBJ databases">
        <title>Characterization and genome sequencing of Ruminiclostridium sp. nov. MA18.</title>
        <authorList>
            <person name="Rettenmaier R."/>
            <person name="Kowollik M.-L."/>
            <person name="Liebl W."/>
            <person name="Zverlov V."/>
        </authorList>
    </citation>
    <scope>NUCLEOTIDE SEQUENCE [LARGE SCALE GENOMIC DNA]</scope>
    <source>
        <strain evidence="3 4">MA18</strain>
    </source>
</reference>
<dbReference type="PROSITE" id="PS50111">
    <property type="entry name" value="CHEMOTAXIS_TRANSDUC_2"/>
    <property type="match status" value="1"/>
</dbReference>
<dbReference type="InterPro" id="IPR004089">
    <property type="entry name" value="MCPsignal_dom"/>
</dbReference>
<name>A0A4U7JK09_9FIRM</name>
<dbReference type="SUPFAM" id="SSF58104">
    <property type="entry name" value="Methyl-accepting chemotaxis protein (MCP) signaling domain"/>
    <property type="match status" value="1"/>
</dbReference>